<dbReference type="AlphaFoldDB" id="A0AAV3YIQ5"/>
<proteinExistence type="predicted"/>
<evidence type="ECO:0000313" key="1">
    <source>
        <dbReference type="EMBL" id="GFN87155.1"/>
    </source>
</evidence>
<gene>
    <name evidence="1" type="ORF">PoB_001366100</name>
</gene>
<sequence length="101" mass="10935">MQCQSCTQTSSMSEGQLSALLDFPTVRYSVLKDNESDIEIGEICLIYSCLGRSGGSSGRAVGYQVRGSGFESQAGPNQFIIAPLCPPSTKRVARNLKTRRK</sequence>
<accession>A0AAV3YIQ5</accession>
<dbReference type="Proteomes" id="UP000735302">
    <property type="component" value="Unassembled WGS sequence"/>
</dbReference>
<organism evidence="1 2">
    <name type="scientific">Plakobranchus ocellatus</name>
    <dbReference type="NCBI Taxonomy" id="259542"/>
    <lineage>
        <taxon>Eukaryota</taxon>
        <taxon>Metazoa</taxon>
        <taxon>Spiralia</taxon>
        <taxon>Lophotrochozoa</taxon>
        <taxon>Mollusca</taxon>
        <taxon>Gastropoda</taxon>
        <taxon>Heterobranchia</taxon>
        <taxon>Euthyneura</taxon>
        <taxon>Panpulmonata</taxon>
        <taxon>Sacoglossa</taxon>
        <taxon>Placobranchoidea</taxon>
        <taxon>Plakobranchidae</taxon>
        <taxon>Plakobranchus</taxon>
    </lineage>
</organism>
<evidence type="ECO:0000313" key="2">
    <source>
        <dbReference type="Proteomes" id="UP000735302"/>
    </source>
</evidence>
<protein>
    <submittedName>
        <fullName evidence="1">Uncharacterized protein</fullName>
    </submittedName>
</protein>
<comment type="caution">
    <text evidence="1">The sequence shown here is derived from an EMBL/GenBank/DDBJ whole genome shotgun (WGS) entry which is preliminary data.</text>
</comment>
<name>A0AAV3YIQ5_9GAST</name>
<keyword evidence="2" id="KW-1185">Reference proteome</keyword>
<reference evidence="1 2" key="1">
    <citation type="journal article" date="2021" name="Elife">
        <title>Chloroplast acquisition without the gene transfer in kleptoplastic sea slugs, Plakobranchus ocellatus.</title>
        <authorList>
            <person name="Maeda T."/>
            <person name="Takahashi S."/>
            <person name="Yoshida T."/>
            <person name="Shimamura S."/>
            <person name="Takaki Y."/>
            <person name="Nagai Y."/>
            <person name="Toyoda A."/>
            <person name="Suzuki Y."/>
            <person name="Arimoto A."/>
            <person name="Ishii H."/>
            <person name="Satoh N."/>
            <person name="Nishiyama T."/>
            <person name="Hasebe M."/>
            <person name="Maruyama T."/>
            <person name="Minagawa J."/>
            <person name="Obokata J."/>
            <person name="Shigenobu S."/>
        </authorList>
    </citation>
    <scope>NUCLEOTIDE SEQUENCE [LARGE SCALE GENOMIC DNA]</scope>
</reference>
<dbReference type="EMBL" id="BLXT01001660">
    <property type="protein sequence ID" value="GFN87155.1"/>
    <property type="molecule type" value="Genomic_DNA"/>
</dbReference>